<accession>A0A1L0D075</accession>
<gene>
    <name evidence="1" type="ORF">HGUI_02719</name>
</gene>
<reference evidence="2" key="1">
    <citation type="submission" date="2016-11" db="EMBL/GenBank/DDBJ databases">
        <authorList>
            <person name="Guldener U."/>
        </authorList>
    </citation>
    <scope>NUCLEOTIDE SEQUENCE [LARGE SCALE GENOMIC DNA]</scope>
</reference>
<protein>
    <submittedName>
        <fullName evidence="1">Uncharacterized protein</fullName>
    </submittedName>
</protein>
<evidence type="ECO:0000313" key="1">
    <source>
        <dbReference type="EMBL" id="SGZ40519.1"/>
    </source>
</evidence>
<name>A0A1L0D075_9ASCO</name>
<dbReference type="EMBL" id="FQNF01000053">
    <property type="protein sequence ID" value="SGZ40519.1"/>
    <property type="molecule type" value="Genomic_DNA"/>
</dbReference>
<dbReference type="AlphaFoldDB" id="A0A1L0D075"/>
<dbReference type="OrthoDB" id="10378603at2759"/>
<sequence length="142" mass="16371">MLKFISSVSQNFLLKKQTISTSTIKRSLFVGCPKINNSLNIYNKYNISSETISPCTDPISILVENNQKLINFGINQENNSILQLDSVWRKKTGKMAKNKLKKRRRANKILIVHKKAIKKQSRAEEEAKENYLLANGIEFYKH</sequence>
<organism evidence="1 2">
    <name type="scientific">Hanseniaspora guilliermondii</name>
    <dbReference type="NCBI Taxonomy" id="56406"/>
    <lineage>
        <taxon>Eukaryota</taxon>
        <taxon>Fungi</taxon>
        <taxon>Dikarya</taxon>
        <taxon>Ascomycota</taxon>
        <taxon>Saccharomycotina</taxon>
        <taxon>Saccharomycetes</taxon>
        <taxon>Saccharomycodales</taxon>
        <taxon>Saccharomycodaceae</taxon>
        <taxon>Hanseniaspora</taxon>
    </lineage>
</organism>
<keyword evidence="2" id="KW-1185">Reference proteome</keyword>
<dbReference type="Proteomes" id="UP000183365">
    <property type="component" value="Unassembled WGS sequence"/>
</dbReference>
<proteinExistence type="predicted"/>
<evidence type="ECO:0000313" key="2">
    <source>
        <dbReference type="Proteomes" id="UP000183365"/>
    </source>
</evidence>
<dbReference type="VEuPathDB" id="FungiDB:HGUI_02719"/>